<proteinExistence type="predicted"/>
<dbReference type="AlphaFoldDB" id="A0AAU9SS14"/>
<evidence type="ECO:0000313" key="1">
    <source>
        <dbReference type="EMBL" id="CAH2070618.1"/>
    </source>
</evidence>
<protein>
    <submittedName>
        <fullName evidence="1">Uncharacterized protein</fullName>
    </submittedName>
</protein>
<name>A0AAU9SS14_THLAR</name>
<dbReference type="Proteomes" id="UP000836841">
    <property type="component" value="Chromosome 6"/>
</dbReference>
<evidence type="ECO:0000313" key="2">
    <source>
        <dbReference type="Proteomes" id="UP000836841"/>
    </source>
</evidence>
<reference evidence="1 2" key="1">
    <citation type="submission" date="2022-03" db="EMBL/GenBank/DDBJ databases">
        <authorList>
            <person name="Nunn A."/>
            <person name="Chopra R."/>
            <person name="Nunn A."/>
            <person name="Contreras Garrido A."/>
        </authorList>
    </citation>
    <scope>NUCLEOTIDE SEQUENCE [LARGE SCALE GENOMIC DNA]</scope>
</reference>
<sequence length="171" mass="19845">MERLYSPAKWAGCKESLRRNGLAVRSLAGDDGVSEMVLQKTLYNLEKEEMTLLMRSFIDRRLHRTKDNEDERKTFWGIQGWCFRITTTHKRLGAAIADLKSTLKFLKMEETDGPEVEDAKKTVADWEKQFLQNPYWNFRISPNHHESLQILLSLAGLNDTRTKDHQDCSGV</sequence>
<keyword evidence="2" id="KW-1185">Reference proteome</keyword>
<gene>
    <name evidence="1" type="ORF">TAV2_LOCUS20074</name>
</gene>
<organism evidence="1 2">
    <name type="scientific">Thlaspi arvense</name>
    <name type="common">Field penny-cress</name>
    <dbReference type="NCBI Taxonomy" id="13288"/>
    <lineage>
        <taxon>Eukaryota</taxon>
        <taxon>Viridiplantae</taxon>
        <taxon>Streptophyta</taxon>
        <taxon>Embryophyta</taxon>
        <taxon>Tracheophyta</taxon>
        <taxon>Spermatophyta</taxon>
        <taxon>Magnoliopsida</taxon>
        <taxon>eudicotyledons</taxon>
        <taxon>Gunneridae</taxon>
        <taxon>Pentapetalae</taxon>
        <taxon>rosids</taxon>
        <taxon>malvids</taxon>
        <taxon>Brassicales</taxon>
        <taxon>Brassicaceae</taxon>
        <taxon>Thlaspideae</taxon>
        <taxon>Thlaspi</taxon>
    </lineage>
</organism>
<accession>A0AAU9SS14</accession>
<dbReference type="EMBL" id="OU466862">
    <property type="protein sequence ID" value="CAH2070618.1"/>
    <property type="molecule type" value="Genomic_DNA"/>
</dbReference>